<gene>
    <name evidence="2" type="ORF">GFSPODELE1_LOCUS3322</name>
</gene>
<organism evidence="2 3">
    <name type="scientific">Somion occarium</name>
    <dbReference type="NCBI Taxonomy" id="3059160"/>
    <lineage>
        <taxon>Eukaryota</taxon>
        <taxon>Fungi</taxon>
        <taxon>Dikarya</taxon>
        <taxon>Basidiomycota</taxon>
        <taxon>Agaricomycotina</taxon>
        <taxon>Agaricomycetes</taxon>
        <taxon>Polyporales</taxon>
        <taxon>Cerrenaceae</taxon>
        <taxon>Somion</taxon>
    </lineage>
</organism>
<evidence type="ECO:0000313" key="2">
    <source>
        <dbReference type="EMBL" id="CAL1700867.1"/>
    </source>
</evidence>
<dbReference type="EMBL" id="OZ037945">
    <property type="protein sequence ID" value="CAL1700867.1"/>
    <property type="molecule type" value="Genomic_DNA"/>
</dbReference>
<accession>A0ABP1D1E6</accession>
<feature type="compositionally biased region" description="Low complexity" evidence="1">
    <location>
        <begin position="132"/>
        <end position="157"/>
    </location>
</feature>
<dbReference type="Proteomes" id="UP001497453">
    <property type="component" value="Chromosome 2"/>
</dbReference>
<sequence>MQRPPFSSYKVPSVLRPSYPHSAALLTKRAPPPPMPSPQVVPTALPTPPSLPRRRSSRNRLQLPQNPAEPPIPPRLIGSPLLHRLTTSPQTQPCYFSEKAQSELWLDGDEFGIGRKENAHLQDIPLPPLPSPLLRVPSTPKRSVRRSPPSSASRRSNSPPPTAKFSSPPPPVPPIPASALASPGSKRSAVRSNHSNSHLAIPDLVLSSASAASVDPPQRCVPPSTGVTCLEFITLHNSSRRVAT</sequence>
<feature type="compositionally biased region" description="Pro residues" evidence="1">
    <location>
        <begin position="30"/>
        <end position="51"/>
    </location>
</feature>
<evidence type="ECO:0000313" key="3">
    <source>
        <dbReference type="Proteomes" id="UP001497453"/>
    </source>
</evidence>
<feature type="region of interest" description="Disordered" evidence="1">
    <location>
        <begin position="20"/>
        <end position="80"/>
    </location>
</feature>
<protein>
    <submittedName>
        <fullName evidence="2">Uncharacterized protein</fullName>
    </submittedName>
</protein>
<feature type="region of interest" description="Disordered" evidence="1">
    <location>
        <begin position="122"/>
        <end position="195"/>
    </location>
</feature>
<feature type="compositionally biased region" description="Pro residues" evidence="1">
    <location>
        <begin position="158"/>
        <end position="176"/>
    </location>
</feature>
<evidence type="ECO:0000256" key="1">
    <source>
        <dbReference type="SAM" id="MobiDB-lite"/>
    </source>
</evidence>
<proteinExistence type="predicted"/>
<keyword evidence="3" id="KW-1185">Reference proteome</keyword>
<reference evidence="3" key="1">
    <citation type="submission" date="2024-04" db="EMBL/GenBank/DDBJ databases">
        <authorList>
            <person name="Shaw F."/>
            <person name="Minotto A."/>
        </authorList>
    </citation>
    <scope>NUCLEOTIDE SEQUENCE [LARGE SCALE GENOMIC DNA]</scope>
</reference>
<name>A0ABP1D1E6_9APHY</name>